<accession>A0A2I0V812</accession>
<evidence type="ECO:0000313" key="1">
    <source>
        <dbReference type="EMBL" id="PKU59549.1"/>
    </source>
</evidence>
<dbReference type="AlphaFoldDB" id="A0A2I0V812"/>
<evidence type="ECO:0000313" key="2">
    <source>
        <dbReference type="Proteomes" id="UP000233837"/>
    </source>
</evidence>
<gene>
    <name evidence="1" type="ORF">MA16_Dca026616</name>
</gene>
<sequence length="106" mass="12401">MQPKEAYDLHWELLCETYNHPITLEAHDRLRKAARRVEEDQVLKVMHELHILQTIYENKGRYCRSMTEKDNVLSNLAPQVQRNEDQLGSLVSIIEDVTDKALNNSV</sequence>
<reference evidence="1 2" key="2">
    <citation type="journal article" date="2017" name="Nature">
        <title>The Apostasia genome and the evolution of orchids.</title>
        <authorList>
            <person name="Zhang G.Q."/>
            <person name="Liu K.W."/>
            <person name="Li Z."/>
            <person name="Lohaus R."/>
            <person name="Hsiao Y.Y."/>
            <person name="Niu S.C."/>
            <person name="Wang J.Y."/>
            <person name="Lin Y.C."/>
            <person name="Xu Q."/>
            <person name="Chen L.J."/>
            <person name="Yoshida K."/>
            <person name="Fujiwara S."/>
            <person name="Wang Z.W."/>
            <person name="Zhang Y.Q."/>
            <person name="Mitsuda N."/>
            <person name="Wang M."/>
            <person name="Liu G.H."/>
            <person name="Pecoraro L."/>
            <person name="Huang H.X."/>
            <person name="Xiao X.J."/>
            <person name="Lin M."/>
            <person name="Wu X.Y."/>
            <person name="Wu W.L."/>
            <person name="Chen Y.Y."/>
            <person name="Chang S.B."/>
            <person name="Sakamoto S."/>
            <person name="Ohme-Takagi M."/>
            <person name="Yagi M."/>
            <person name="Zeng S.J."/>
            <person name="Shen C.Y."/>
            <person name="Yeh C.M."/>
            <person name="Luo Y.B."/>
            <person name="Tsai W.C."/>
            <person name="Van de Peer Y."/>
            <person name="Liu Z.J."/>
        </authorList>
    </citation>
    <scope>NUCLEOTIDE SEQUENCE [LARGE SCALE GENOMIC DNA]</scope>
    <source>
        <tissue evidence="1">The whole plant</tissue>
    </source>
</reference>
<dbReference type="Proteomes" id="UP000233837">
    <property type="component" value="Unassembled WGS sequence"/>
</dbReference>
<reference evidence="1 2" key="1">
    <citation type="journal article" date="2016" name="Sci. Rep.">
        <title>The Dendrobium catenatum Lindl. genome sequence provides insights into polysaccharide synthase, floral development and adaptive evolution.</title>
        <authorList>
            <person name="Zhang G.Q."/>
            <person name="Xu Q."/>
            <person name="Bian C."/>
            <person name="Tsai W.C."/>
            <person name="Yeh C.M."/>
            <person name="Liu K.W."/>
            <person name="Yoshida K."/>
            <person name="Zhang L.S."/>
            <person name="Chang S.B."/>
            <person name="Chen F."/>
            <person name="Shi Y."/>
            <person name="Su Y.Y."/>
            <person name="Zhang Y.Q."/>
            <person name="Chen L.J."/>
            <person name="Yin Y."/>
            <person name="Lin M."/>
            <person name="Huang H."/>
            <person name="Deng H."/>
            <person name="Wang Z.W."/>
            <person name="Zhu S.L."/>
            <person name="Zhao X."/>
            <person name="Deng C."/>
            <person name="Niu S.C."/>
            <person name="Huang J."/>
            <person name="Wang M."/>
            <person name="Liu G.H."/>
            <person name="Yang H.J."/>
            <person name="Xiao X.J."/>
            <person name="Hsiao Y.Y."/>
            <person name="Wu W.L."/>
            <person name="Chen Y.Y."/>
            <person name="Mitsuda N."/>
            <person name="Ohme-Takagi M."/>
            <person name="Luo Y.B."/>
            <person name="Van de Peer Y."/>
            <person name="Liu Z.J."/>
        </authorList>
    </citation>
    <scope>NUCLEOTIDE SEQUENCE [LARGE SCALE GENOMIC DNA]</scope>
    <source>
        <tissue evidence="1">The whole plant</tissue>
    </source>
</reference>
<keyword evidence="2" id="KW-1185">Reference proteome</keyword>
<protein>
    <submittedName>
        <fullName evidence="1">Uncharacterized protein</fullName>
    </submittedName>
</protein>
<name>A0A2I0V812_9ASPA</name>
<proteinExistence type="predicted"/>
<dbReference type="EMBL" id="KZ504101">
    <property type="protein sequence ID" value="PKU59549.1"/>
    <property type="molecule type" value="Genomic_DNA"/>
</dbReference>
<organism evidence="1 2">
    <name type="scientific">Dendrobium catenatum</name>
    <dbReference type="NCBI Taxonomy" id="906689"/>
    <lineage>
        <taxon>Eukaryota</taxon>
        <taxon>Viridiplantae</taxon>
        <taxon>Streptophyta</taxon>
        <taxon>Embryophyta</taxon>
        <taxon>Tracheophyta</taxon>
        <taxon>Spermatophyta</taxon>
        <taxon>Magnoliopsida</taxon>
        <taxon>Liliopsida</taxon>
        <taxon>Asparagales</taxon>
        <taxon>Orchidaceae</taxon>
        <taxon>Epidendroideae</taxon>
        <taxon>Malaxideae</taxon>
        <taxon>Dendrobiinae</taxon>
        <taxon>Dendrobium</taxon>
    </lineage>
</organism>